<gene>
    <name evidence="2" type="ORF">SAMN04488239_10566</name>
</gene>
<dbReference type="AlphaFoldDB" id="A0A1G6RTE4"/>
<dbReference type="STRING" id="639004.SAMN04488239_10566"/>
<dbReference type="Pfam" id="PF20056">
    <property type="entry name" value="DUF6455"/>
    <property type="match status" value="1"/>
</dbReference>
<protein>
    <recommendedName>
        <fullName evidence="1">DUF6455 domain-containing protein</fullName>
    </recommendedName>
</protein>
<dbReference type="RefSeq" id="WP_093029839.1">
    <property type="nucleotide sequence ID" value="NZ_FMZV01000005.1"/>
</dbReference>
<keyword evidence="3" id="KW-1185">Reference proteome</keyword>
<evidence type="ECO:0000259" key="1">
    <source>
        <dbReference type="Pfam" id="PF20056"/>
    </source>
</evidence>
<dbReference type="Proteomes" id="UP000199628">
    <property type="component" value="Unassembled WGS sequence"/>
</dbReference>
<dbReference type="InterPro" id="IPR045601">
    <property type="entry name" value="DUF6455"/>
</dbReference>
<name>A0A1G6RTE4_9RHOB</name>
<reference evidence="3" key="1">
    <citation type="submission" date="2016-10" db="EMBL/GenBank/DDBJ databases">
        <authorList>
            <person name="Varghese N."/>
            <person name="Submissions S."/>
        </authorList>
    </citation>
    <scope>NUCLEOTIDE SEQUENCE [LARGE SCALE GENOMIC DNA]</scope>
    <source>
        <strain evidence="3">CGMCC 1.9108</strain>
    </source>
</reference>
<proteinExistence type="predicted"/>
<dbReference type="OrthoDB" id="7859249at2"/>
<sequence>MPQIPLGDIERHFWLTRSVARSLGVSFSEAMIQGKVTQDDYAEVVARCRAADCSERCQHWLATQNCNAPAAPDFCVNADLLNRLR</sequence>
<evidence type="ECO:0000313" key="2">
    <source>
        <dbReference type="EMBL" id="SDD07849.1"/>
    </source>
</evidence>
<evidence type="ECO:0000313" key="3">
    <source>
        <dbReference type="Proteomes" id="UP000199628"/>
    </source>
</evidence>
<organism evidence="2 3">
    <name type="scientific">Ruegeria marina</name>
    <dbReference type="NCBI Taxonomy" id="639004"/>
    <lineage>
        <taxon>Bacteria</taxon>
        <taxon>Pseudomonadati</taxon>
        <taxon>Pseudomonadota</taxon>
        <taxon>Alphaproteobacteria</taxon>
        <taxon>Rhodobacterales</taxon>
        <taxon>Roseobacteraceae</taxon>
        <taxon>Ruegeria</taxon>
    </lineage>
</organism>
<dbReference type="EMBL" id="FMZV01000005">
    <property type="protein sequence ID" value="SDD07849.1"/>
    <property type="molecule type" value="Genomic_DNA"/>
</dbReference>
<accession>A0A1G6RTE4</accession>
<feature type="domain" description="DUF6455" evidence="1">
    <location>
        <begin position="6"/>
        <end position="85"/>
    </location>
</feature>